<dbReference type="AlphaFoldDB" id="A0AA95EXV4"/>
<proteinExistence type="predicted"/>
<evidence type="ECO:0000313" key="2">
    <source>
        <dbReference type="EMBL" id="WEK53328.1"/>
    </source>
</evidence>
<dbReference type="InterPro" id="IPR006944">
    <property type="entry name" value="Phage/GTA_portal"/>
</dbReference>
<feature type="compositionally biased region" description="Acidic residues" evidence="1">
    <location>
        <begin position="404"/>
        <end position="414"/>
    </location>
</feature>
<evidence type="ECO:0000256" key="1">
    <source>
        <dbReference type="SAM" id="MobiDB-lite"/>
    </source>
</evidence>
<gene>
    <name evidence="2" type="ORF">P0Y55_12100</name>
</gene>
<sequence length="414" mass="46309">MQPSGLFQKVFGRFAKAISSSVRSIFMNGYAPIFTPFGDDAYTSAIVRSTLDAVARNAAKLKPKHIRRTNGKIQNAGSKIEWLLSVRPNPKMNAYAFLYKIVTQLFSRSNAFFLIYRSEITGKVEGFYPIDYSRVEAVEYGTDVYLKFNLRNGKILTIPYVDVVHLRRFFNASEMFGEGNEVALLPTLELIQATNQGIINAIKTSAFVRGILKFTTNLNPADRRQQTEDFVRDYMGVGNNGGVAATDVKADFTPLNGEPKIIDAKQMALIKQAIHEYFGTNEKIVLSNYSEDEWNSFYESVIEPIALQLSLELTAKVFTDAEQAHGNEIVYEANRLQYASVKSKLELLQMVDRGAMTPNEWREVMNMAPVEGGDELIRRLDTATVNTKPIKETPKNEPAKGSGSEDDEDGGDES</sequence>
<dbReference type="Proteomes" id="UP001178662">
    <property type="component" value="Chromosome"/>
</dbReference>
<dbReference type="EMBL" id="CP119317">
    <property type="protein sequence ID" value="WEK53328.1"/>
    <property type="molecule type" value="Genomic_DNA"/>
</dbReference>
<feature type="compositionally biased region" description="Basic and acidic residues" evidence="1">
    <location>
        <begin position="389"/>
        <end position="398"/>
    </location>
</feature>
<protein>
    <submittedName>
        <fullName evidence="2">Phage portal protein</fullName>
    </submittedName>
</protein>
<accession>A0AA95EXV4</accession>
<evidence type="ECO:0000313" key="3">
    <source>
        <dbReference type="Proteomes" id="UP001178662"/>
    </source>
</evidence>
<organism evidence="2 3">
    <name type="scientific">Candidatus Cohnella colombiensis</name>
    <dbReference type="NCBI Taxonomy" id="3121368"/>
    <lineage>
        <taxon>Bacteria</taxon>
        <taxon>Bacillati</taxon>
        <taxon>Bacillota</taxon>
        <taxon>Bacilli</taxon>
        <taxon>Bacillales</taxon>
        <taxon>Paenibacillaceae</taxon>
        <taxon>Cohnella</taxon>
    </lineage>
</organism>
<reference evidence="2" key="1">
    <citation type="submission" date="2023-03" db="EMBL/GenBank/DDBJ databases">
        <title>Andean soil-derived lignocellulolytic bacterial consortium as a source of novel taxa and putative plastic-active enzymes.</title>
        <authorList>
            <person name="Diaz-Garcia L."/>
            <person name="Chuvochina M."/>
            <person name="Feuerriegel G."/>
            <person name="Bunk B."/>
            <person name="Sproer C."/>
            <person name="Streit W.R."/>
            <person name="Rodriguez L.M."/>
            <person name="Overmann J."/>
            <person name="Jimenez D.J."/>
        </authorList>
    </citation>
    <scope>NUCLEOTIDE SEQUENCE</scope>
    <source>
        <strain evidence="2">MAG 2441</strain>
    </source>
</reference>
<keyword evidence="3" id="KW-1185">Reference proteome</keyword>
<dbReference type="Pfam" id="PF04860">
    <property type="entry name" value="Phage_portal"/>
    <property type="match status" value="1"/>
</dbReference>
<name>A0AA95EXV4_9BACL</name>
<feature type="region of interest" description="Disordered" evidence="1">
    <location>
        <begin position="381"/>
        <end position="414"/>
    </location>
</feature>